<feature type="transmembrane region" description="Helical" evidence="8">
    <location>
        <begin position="98"/>
        <end position="117"/>
    </location>
</feature>
<feature type="transmembrane region" description="Helical" evidence="8">
    <location>
        <begin position="156"/>
        <end position="178"/>
    </location>
</feature>
<evidence type="ECO:0000256" key="8">
    <source>
        <dbReference type="SAM" id="Phobius"/>
    </source>
</evidence>
<dbReference type="GO" id="GO:0005886">
    <property type="term" value="C:plasma membrane"/>
    <property type="evidence" value="ECO:0007669"/>
    <property type="project" value="UniProtKB-SubCell"/>
</dbReference>
<protein>
    <submittedName>
        <fullName evidence="10">MFS transporter, DHA2 family, multidrug resistance protein</fullName>
    </submittedName>
</protein>
<keyword evidence="7 8" id="KW-0472">Membrane</keyword>
<dbReference type="InterPro" id="IPR004638">
    <property type="entry name" value="EmrB-like"/>
</dbReference>
<dbReference type="Gene3D" id="1.20.1250.20">
    <property type="entry name" value="MFS general substrate transporter like domains"/>
    <property type="match status" value="1"/>
</dbReference>
<keyword evidence="4" id="KW-1003">Cell membrane</keyword>
<feature type="transmembrane region" description="Helical" evidence="8">
    <location>
        <begin position="381"/>
        <end position="405"/>
    </location>
</feature>
<evidence type="ECO:0000256" key="6">
    <source>
        <dbReference type="ARBA" id="ARBA00022989"/>
    </source>
</evidence>
<dbReference type="NCBIfam" id="TIGR00711">
    <property type="entry name" value="efflux_EmrB"/>
    <property type="match status" value="1"/>
</dbReference>
<keyword evidence="5 8" id="KW-0812">Transmembrane</keyword>
<dbReference type="PRINTS" id="PR01036">
    <property type="entry name" value="TCRTETB"/>
</dbReference>
<feature type="transmembrane region" description="Helical" evidence="8">
    <location>
        <begin position="320"/>
        <end position="342"/>
    </location>
</feature>
<keyword evidence="6 8" id="KW-1133">Transmembrane helix</keyword>
<name>A0A1M4VC42_9BACE</name>
<comment type="similarity">
    <text evidence="2">Belongs to the major facilitator superfamily. EmrB family.</text>
</comment>
<dbReference type="InterPro" id="IPR011701">
    <property type="entry name" value="MFS"/>
</dbReference>
<evidence type="ECO:0000256" key="2">
    <source>
        <dbReference type="ARBA" id="ARBA00008537"/>
    </source>
</evidence>
<dbReference type="EMBL" id="FQTV01000002">
    <property type="protein sequence ID" value="SHE66525.1"/>
    <property type="molecule type" value="Genomic_DNA"/>
</dbReference>
<feature type="transmembrane region" description="Helical" evidence="8">
    <location>
        <begin position="426"/>
        <end position="445"/>
    </location>
</feature>
<organism evidence="10 11">
    <name type="scientific">Bacteroides luti</name>
    <dbReference type="NCBI Taxonomy" id="1297750"/>
    <lineage>
        <taxon>Bacteria</taxon>
        <taxon>Pseudomonadati</taxon>
        <taxon>Bacteroidota</taxon>
        <taxon>Bacteroidia</taxon>
        <taxon>Bacteroidales</taxon>
        <taxon>Bacteroidaceae</taxon>
        <taxon>Bacteroides</taxon>
    </lineage>
</organism>
<evidence type="ECO:0000313" key="10">
    <source>
        <dbReference type="EMBL" id="SHE66525.1"/>
    </source>
</evidence>
<evidence type="ECO:0000256" key="4">
    <source>
        <dbReference type="ARBA" id="ARBA00022475"/>
    </source>
</evidence>
<reference evidence="10 11" key="1">
    <citation type="submission" date="2016-11" db="EMBL/GenBank/DDBJ databases">
        <authorList>
            <person name="Jaros S."/>
            <person name="Januszkiewicz K."/>
            <person name="Wedrychowicz H."/>
        </authorList>
    </citation>
    <scope>NUCLEOTIDE SEQUENCE [LARGE SCALE GENOMIC DNA]</scope>
    <source>
        <strain evidence="10 11">DSM 26991</strain>
    </source>
</reference>
<dbReference type="OrthoDB" id="9807274at2"/>
<dbReference type="CDD" id="cd17503">
    <property type="entry name" value="MFS_LmrB_MDR_like"/>
    <property type="match status" value="1"/>
</dbReference>
<dbReference type="GO" id="GO:0022857">
    <property type="term" value="F:transmembrane transporter activity"/>
    <property type="evidence" value="ECO:0007669"/>
    <property type="project" value="InterPro"/>
</dbReference>
<evidence type="ECO:0000256" key="5">
    <source>
        <dbReference type="ARBA" id="ARBA00022692"/>
    </source>
</evidence>
<dbReference type="PANTHER" id="PTHR42718">
    <property type="entry name" value="MAJOR FACILITATOR SUPERFAMILY MULTIDRUG TRANSPORTER MFSC"/>
    <property type="match status" value="1"/>
</dbReference>
<feature type="transmembrane region" description="Helical" evidence="8">
    <location>
        <begin position="217"/>
        <end position="237"/>
    </location>
</feature>
<evidence type="ECO:0000256" key="7">
    <source>
        <dbReference type="ARBA" id="ARBA00023136"/>
    </source>
</evidence>
<evidence type="ECO:0000313" key="11">
    <source>
        <dbReference type="Proteomes" id="UP000184509"/>
    </source>
</evidence>
<proteinExistence type="inferred from homology"/>
<evidence type="ECO:0000259" key="9">
    <source>
        <dbReference type="PROSITE" id="PS50850"/>
    </source>
</evidence>
<dbReference type="InterPro" id="IPR036259">
    <property type="entry name" value="MFS_trans_sf"/>
</dbReference>
<dbReference type="Gene3D" id="1.20.1720.10">
    <property type="entry name" value="Multidrug resistance protein D"/>
    <property type="match status" value="1"/>
</dbReference>
<sequence length="532" mass="58318">MRDITLAHRFRRKVRNRNSAFHPQHDEYKWWLLGNIMIGTFMAVLDSTIVNVALPKIMTSFGVGIDKIEWVSTAYMLAMAVMLPTSGWMADKFGYKRMYFLGLVLFTLGSLLCGMSGNEDMLIISRVIQGFGAGAIQPLGMAIISREFPPKQRGLALGFWAIAAAASVSFGPLIGGYLVDNFSWQLIFDVNVPIGIIGMAATLIIQSEYKSKKVRKFDLVGFISAVIFLPLLLYALSQGNAATNSDGWGAPYILVCLAISFIMMVVFITAEFTVDEPLLDLRLLSDRNFGICSLIMLMFSIGMFGSTFLLPLYLQNSLGYTALQAGAVFLPVGIIQGTMSPISGFLGNKINSKWMIITGVGLLAFSFYLNSSFSFLTERPYIMMGLYIRGFALGIIFTPLSTLSLSQIPREKMAQASGVTNTIRQIGGSLGVAILTTVLTTRVTYHNELYSEAIQPYSPTYVQVKNGLQNYAQRTVGSSPAVAAQQGQTLLVSNIAKQAYIQGVDDDFLLVAVITILGSAPVFLLRRKNHNV</sequence>
<feature type="transmembrane region" description="Helical" evidence="8">
    <location>
        <begin position="123"/>
        <end position="144"/>
    </location>
</feature>
<dbReference type="PANTHER" id="PTHR42718:SF9">
    <property type="entry name" value="MAJOR FACILITATOR SUPERFAMILY MULTIDRUG TRANSPORTER MFSC"/>
    <property type="match status" value="1"/>
</dbReference>
<dbReference type="AlphaFoldDB" id="A0A1M4VC42"/>
<dbReference type="Pfam" id="PF07690">
    <property type="entry name" value="MFS_1"/>
    <property type="match status" value="1"/>
</dbReference>
<evidence type="ECO:0000256" key="1">
    <source>
        <dbReference type="ARBA" id="ARBA00004651"/>
    </source>
</evidence>
<keyword evidence="11" id="KW-1185">Reference proteome</keyword>
<dbReference type="STRING" id="1297750.SAMN05444405_102268"/>
<dbReference type="SUPFAM" id="SSF103473">
    <property type="entry name" value="MFS general substrate transporter"/>
    <property type="match status" value="1"/>
</dbReference>
<feature type="transmembrane region" description="Helical" evidence="8">
    <location>
        <begin position="508"/>
        <end position="525"/>
    </location>
</feature>
<feature type="transmembrane region" description="Helical" evidence="8">
    <location>
        <begin position="291"/>
        <end position="314"/>
    </location>
</feature>
<dbReference type="Proteomes" id="UP000184509">
    <property type="component" value="Unassembled WGS sequence"/>
</dbReference>
<dbReference type="InterPro" id="IPR020846">
    <property type="entry name" value="MFS_dom"/>
</dbReference>
<keyword evidence="3" id="KW-0813">Transport</keyword>
<gene>
    <name evidence="10" type="ORF">SAMN05444405_102268</name>
</gene>
<accession>A0A1M4VC42</accession>
<feature type="transmembrane region" description="Helical" evidence="8">
    <location>
        <begin position="354"/>
        <end position="375"/>
    </location>
</feature>
<comment type="subcellular location">
    <subcellularLocation>
        <location evidence="1">Cell membrane</location>
        <topology evidence="1">Multi-pass membrane protein</topology>
    </subcellularLocation>
</comment>
<feature type="transmembrane region" description="Helical" evidence="8">
    <location>
        <begin position="249"/>
        <end position="270"/>
    </location>
</feature>
<dbReference type="PROSITE" id="PS50850">
    <property type="entry name" value="MFS"/>
    <property type="match status" value="1"/>
</dbReference>
<feature type="transmembrane region" description="Helical" evidence="8">
    <location>
        <begin position="30"/>
        <end position="54"/>
    </location>
</feature>
<evidence type="ECO:0000256" key="3">
    <source>
        <dbReference type="ARBA" id="ARBA00022448"/>
    </source>
</evidence>
<feature type="transmembrane region" description="Helical" evidence="8">
    <location>
        <begin position="74"/>
        <end position="91"/>
    </location>
</feature>
<feature type="domain" description="Major facilitator superfamily (MFS) profile" evidence="9">
    <location>
        <begin position="32"/>
        <end position="530"/>
    </location>
</feature>
<feature type="transmembrane region" description="Helical" evidence="8">
    <location>
        <begin position="184"/>
        <end position="205"/>
    </location>
</feature>